<evidence type="ECO:0000259" key="3">
    <source>
        <dbReference type="Pfam" id="PF03527"/>
    </source>
</evidence>
<organism evidence="6 7">
    <name type="scientific">Sessilibacter corallicola</name>
    <dbReference type="NCBI Taxonomy" id="2904075"/>
    <lineage>
        <taxon>Bacteria</taxon>
        <taxon>Pseudomonadati</taxon>
        <taxon>Pseudomonadota</taxon>
        <taxon>Gammaproteobacteria</taxon>
        <taxon>Cellvibrionales</taxon>
        <taxon>Cellvibrionaceae</taxon>
        <taxon>Sessilibacter</taxon>
    </lineage>
</organism>
<evidence type="ECO:0000256" key="1">
    <source>
        <dbReference type="ARBA" id="ARBA00022737"/>
    </source>
</evidence>
<dbReference type="InterPro" id="IPR056823">
    <property type="entry name" value="TEN-like_YD-shell"/>
</dbReference>
<evidence type="ECO:0008006" key="8">
    <source>
        <dbReference type="Google" id="ProtNLM"/>
    </source>
</evidence>
<dbReference type="PRINTS" id="PR00394">
    <property type="entry name" value="RHSPROTEIN"/>
</dbReference>
<dbReference type="InterPro" id="IPR001826">
    <property type="entry name" value="RHS"/>
</dbReference>
<sequence>MFDLHVKGKDGERYLLRPGFGTSTPISGGPSAAEAIRLLHSFDRETQHIIYRHFFGIGRPIDPFVEQKEFPQGNGVSREPASPIAKHDDINLYTIRYQFDDGIGKPLFLAFISKRIVVDPAPLSNYENEELSGDLKNKIGHALNKILIKEKQEAARFDAEYQKLDRLDKAIVQIGGFFMGSYKFAKGLAVWVKDVGEAAIYSSPVRYAYLATRNAIESGRLSSEELEKTNQEFITGAKKELVDVLGFDPTKVTEGQLATAFEFTELIYSDNDIRPVFVKFAKDYVRAQHSTELVEFAGGAAFEIILAVILAAVTGGVGAVAVTASKARYAKIFAEVGELVVEYVKVLKRRNKLLEENSGKSNKAGVEDWVTGEPVVVTNVDPVRGSNHSSTSNQNPKESNTKDNNGGGTETGKKCPPTQKTCTNGEPISMVTGEELLEQQDFIFKGPLPLVWKRTYRTTNPRNRTLGFGWGHPACENLFVLDDDRVRFTTAEGRYIIIPQPKLGETTNNKAEGLRLTAANDGYILQQKGVPDKYFRGYGARKKITHWIDSVGNALAFNYDNDLLRRLDSITSSWGQGLAFSYNGQGLIAAIELVSEHTEHTDSEKRETTQPETRTLVKYGYDEHGDLITITDTNGNSEHFEYTNHIVTKRTLKTGFSFYFEWDKFTPDAKCTRQWGDKHQYDYRFEWDDKNKRSKAIDSNGGVLNYQYNNRGQIIRETDAGGGETLNSYDDYGRLLSTRNPNGEVTQYRYNDDGDLIQVANALNQTQNFTYNEHQQLSQITDALGNQWQREYTKAGLLKRQTDPEGNTVEYQHNAQGLPIQITRAGSDGVNVSQMLTWDERGQLIEEIKPDGQSTQYRYDNFGNITEVSTPLGINQYRYDGNGNVTLAIDPTGGVTRFTYNANDQLVRYTDVGGRTTEYFYEGLAQITKKVLPNGQAVHYEYDQERNLTGLINENGERYTLEYDRNERLVREIGFDGREQRYQYDKAGFLVAHIDGSPSNSHQAEQVTTCFTRDVLGRLTEKHSPDGDISTFAYDNAGRLTQANNQSQTLSFHYDSLGRLIEEQQGNQTLRHQYNSQGLRTQTQLPSGEALNYDFNSVGQLQAACYTDITGNKHLITELKHNPLGLISERQQGQLKTEYDYDAMGRLSEHRVLSQSQKHAVIQRNYHYTKSGNLEGIDDLNKGSTRYFYDAIDRLKEVEGFVNEQFDFDPANNLIQQSEQPKAEQTEQNPSKTAENPQESAGSNVVSLDKAREQKVEQQTKGNRLAFQGDRHFTYDQRGNLIKEARGKNGKLITEFRYNSQNQLVEVDNCGIKTQYQYDALGRRTKKISAATETQFLWNGDVLLAETQNNDQPKIYIFEPYSFKPLAQIQNSNIYHYHLDHLGTPQELTKNSGEIVWSARYKTYGSLALKDVDEVENNLRFQGQYFDQETGLHYNRYRYYNPNTGQFTQQDPIGLLGGLNNYQYAPNPVGWIDPLGMVCKERYARYKALREQGLGVNDAAKLSKSKRVDDPDRAVVPNSTRISSGAESSAQYAQLKDYYQSLDPEYTPLANKRILGDNHPINFELANSIDPKTGVRFTPDSYPDFEQHSILKVQINQTGNNQIDFKAANIEAGFGRGWTSHYNKVPGYTWHHHQNGIDMILVKTDPIHANTSHSGGAEIARRAGGAKQ</sequence>
<dbReference type="NCBIfam" id="TIGR01643">
    <property type="entry name" value="YD_repeat_2x"/>
    <property type="match status" value="10"/>
</dbReference>
<feature type="domain" description="Teneurin-like YD-shell" evidence="5">
    <location>
        <begin position="684"/>
        <end position="885"/>
    </location>
</feature>
<dbReference type="InterPro" id="IPR045351">
    <property type="entry name" value="DUF6531"/>
</dbReference>
<dbReference type="EMBL" id="BAABWN010000011">
    <property type="protein sequence ID" value="GAA6169380.1"/>
    <property type="molecule type" value="Genomic_DNA"/>
</dbReference>
<keyword evidence="7" id="KW-1185">Reference proteome</keyword>
<dbReference type="Pfam" id="PF25023">
    <property type="entry name" value="TEN_YD-shell"/>
    <property type="match status" value="2"/>
</dbReference>
<feature type="compositionally biased region" description="Polar residues" evidence="2">
    <location>
        <begin position="386"/>
        <end position="404"/>
    </location>
</feature>
<dbReference type="PANTHER" id="PTHR32305">
    <property type="match status" value="1"/>
</dbReference>
<gene>
    <name evidence="6" type="ORF">NBRC116591_31910</name>
</gene>
<dbReference type="Gene3D" id="2.180.10.10">
    <property type="entry name" value="RHS repeat-associated core"/>
    <property type="match status" value="3"/>
</dbReference>
<evidence type="ECO:0000313" key="7">
    <source>
        <dbReference type="Proteomes" id="UP001465153"/>
    </source>
</evidence>
<feature type="region of interest" description="Disordered" evidence="2">
    <location>
        <begin position="377"/>
        <end position="426"/>
    </location>
</feature>
<dbReference type="RefSeq" id="WP_353303913.1">
    <property type="nucleotide sequence ID" value="NZ_BAABWN010000011.1"/>
</dbReference>
<feature type="domain" description="Teneurin-like YD-shell" evidence="5">
    <location>
        <begin position="1032"/>
        <end position="1102"/>
    </location>
</feature>
<dbReference type="Pfam" id="PF20148">
    <property type="entry name" value="DUF6531"/>
    <property type="match status" value="1"/>
</dbReference>
<evidence type="ECO:0000259" key="4">
    <source>
        <dbReference type="Pfam" id="PF20148"/>
    </source>
</evidence>
<dbReference type="PANTHER" id="PTHR32305:SF15">
    <property type="entry name" value="PROTEIN RHSA-RELATED"/>
    <property type="match status" value="1"/>
</dbReference>
<evidence type="ECO:0000256" key="2">
    <source>
        <dbReference type="SAM" id="MobiDB-lite"/>
    </source>
</evidence>
<dbReference type="Proteomes" id="UP001465153">
    <property type="component" value="Unassembled WGS sequence"/>
</dbReference>
<evidence type="ECO:0000259" key="5">
    <source>
        <dbReference type="Pfam" id="PF25023"/>
    </source>
</evidence>
<dbReference type="NCBIfam" id="TIGR03696">
    <property type="entry name" value="Rhs_assc_core"/>
    <property type="match status" value="1"/>
</dbReference>
<accession>A0ABQ0ACM2</accession>
<dbReference type="InterPro" id="IPR031325">
    <property type="entry name" value="RHS_repeat"/>
</dbReference>
<dbReference type="Pfam" id="PF14414">
    <property type="entry name" value="WHH"/>
    <property type="match status" value="1"/>
</dbReference>
<feature type="region of interest" description="Disordered" evidence="2">
    <location>
        <begin position="1218"/>
        <end position="1263"/>
    </location>
</feature>
<name>A0ABQ0ACM2_9GAMM</name>
<keyword evidence="1" id="KW-0677">Repeat</keyword>
<dbReference type="InterPro" id="IPR032869">
    <property type="entry name" value="WHH_dom_containing"/>
</dbReference>
<feature type="domain" description="RHS protein conserved region" evidence="3">
    <location>
        <begin position="1374"/>
        <end position="1408"/>
    </location>
</feature>
<comment type="caution">
    <text evidence="6">The sequence shown here is derived from an EMBL/GenBank/DDBJ whole genome shotgun (WGS) entry which is preliminary data.</text>
</comment>
<feature type="domain" description="DUF6531" evidence="4">
    <location>
        <begin position="425"/>
        <end position="496"/>
    </location>
</feature>
<dbReference type="Pfam" id="PF05593">
    <property type="entry name" value="RHS_repeat"/>
    <property type="match status" value="1"/>
</dbReference>
<dbReference type="InterPro" id="IPR006530">
    <property type="entry name" value="YD"/>
</dbReference>
<dbReference type="InterPro" id="IPR050708">
    <property type="entry name" value="T6SS_VgrG/RHS"/>
</dbReference>
<protein>
    <recommendedName>
        <fullName evidence="8">Type IV secretion protein Rhs</fullName>
    </recommendedName>
</protein>
<feature type="compositionally biased region" description="Basic and acidic residues" evidence="2">
    <location>
        <begin position="1249"/>
        <end position="1258"/>
    </location>
</feature>
<dbReference type="InterPro" id="IPR022385">
    <property type="entry name" value="Rhs_assc_core"/>
</dbReference>
<evidence type="ECO:0000313" key="6">
    <source>
        <dbReference type="EMBL" id="GAA6169380.1"/>
    </source>
</evidence>
<proteinExistence type="predicted"/>
<feature type="compositionally biased region" description="Polar residues" evidence="2">
    <location>
        <begin position="1226"/>
        <end position="1246"/>
    </location>
</feature>
<reference evidence="6 7" key="1">
    <citation type="submission" date="2024-04" db="EMBL/GenBank/DDBJ databases">
        <title>Draft genome sequence of Sessilibacter corallicola NBRC 116591.</title>
        <authorList>
            <person name="Miyakawa T."/>
            <person name="Kusuya Y."/>
            <person name="Miura T."/>
        </authorList>
    </citation>
    <scope>NUCLEOTIDE SEQUENCE [LARGE SCALE GENOMIC DNA]</scope>
    <source>
        <strain evidence="6 7">KU-00831-HH</strain>
    </source>
</reference>
<dbReference type="Pfam" id="PF03527">
    <property type="entry name" value="RHS"/>
    <property type="match status" value="1"/>
</dbReference>